<sequence length="419" mass="45407">MLRPFGNGWYPGVHLSEDDVPEDVETDRSEPPRPILEPPVTEACEEDEETPTFEEALTNAGALTDDINDLADDSPAIHEPTSSSDTPPPPSGPGVRPIDFVLVGNHWVHKSSVCRIAITPDYNPLSKNRCERVRGHQTLTTRRVDVNSSDAMDGDFFNVGRLLLTLVRKGKQLSLALIRVTAIQDSGTSRRSIKSATLFSDSAGVKVTGQIMTLLGIQLPPSSENHDTSSPDSQSSGIIWVWNGSYLKAPSPIQGSNEKTERVVLVTLPGYLTEPINPCIIYAEDRLTLSQCDEINAKQKTWEVSGDILDFAAQALWVKAATQHKLGPSSLVSVAPDSSSTFPYQLTRDGNPGLLCDEGCQQLAKSGEHTIAKCPLCTESIHSDRPGGMRAHVSGHILRSTLGVPESKPLHEQVGETLP</sequence>
<comment type="caution">
    <text evidence="1">The sequence shown here is derived from an EMBL/GenBank/DDBJ whole genome shotgun (WGS) entry which is preliminary data.</text>
</comment>
<proteinExistence type="predicted"/>
<feature type="non-terminal residue" evidence="1">
    <location>
        <position position="419"/>
    </location>
</feature>
<gene>
    <name evidence="1" type="ORF">BV22DRAFT_1135848</name>
</gene>
<protein>
    <submittedName>
        <fullName evidence="1">Uncharacterized protein</fullName>
    </submittedName>
</protein>
<dbReference type="EMBL" id="MU267416">
    <property type="protein sequence ID" value="KAH7916953.1"/>
    <property type="molecule type" value="Genomic_DNA"/>
</dbReference>
<reference evidence="1" key="1">
    <citation type="journal article" date="2021" name="New Phytol.">
        <title>Evolutionary innovations through gain and loss of genes in the ectomycorrhizal Boletales.</title>
        <authorList>
            <person name="Wu G."/>
            <person name="Miyauchi S."/>
            <person name="Morin E."/>
            <person name="Kuo A."/>
            <person name="Drula E."/>
            <person name="Varga T."/>
            <person name="Kohler A."/>
            <person name="Feng B."/>
            <person name="Cao Y."/>
            <person name="Lipzen A."/>
            <person name="Daum C."/>
            <person name="Hundley H."/>
            <person name="Pangilinan J."/>
            <person name="Johnson J."/>
            <person name="Barry K."/>
            <person name="LaButti K."/>
            <person name="Ng V."/>
            <person name="Ahrendt S."/>
            <person name="Min B."/>
            <person name="Choi I.G."/>
            <person name="Park H."/>
            <person name="Plett J.M."/>
            <person name="Magnuson J."/>
            <person name="Spatafora J.W."/>
            <person name="Nagy L.G."/>
            <person name="Henrissat B."/>
            <person name="Grigoriev I.V."/>
            <person name="Yang Z.L."/>
            <person name="Xu J."/>
            <person name="Martin F.M."/>
        </authorList>
    </citation>
    <scope>NUCLEOTIDE SEQUENCE</scope>
    <source>
        <strain evidence="1">KUC20120723A-06</strain>
    </source>
</reference>
<evidence type="ECO:0000313" key="2">
    <source>
        <dbReference type="Proteomes" id="UP000790709"/>
    </source>
</evidence>
<name>A0ACB8AVT1_9AGAM</name>
<evidence type="ECO:0000313" key="1">
    <source>
        <dbReference type="EMBL" id="KAH7916953.1"/>
    </source>
</evidence>
<accession>A0ACB8AVT1</accession>
<keyword evidence="2" id="KW-1185">Reference proteome</keyword>
<dbReference type="Proteomes" id="UP000790709">
    <property type="component" value="Unassembled WGS sequence"/>
</dbReference>
<organism evidence="1 2">
    <name type="scientific">Leucogyrophana mollusca</name>
    <dbReference type="NCBI Taxonomy" id="85980"/>
    <lineage>
        <taxon>Eukaryota</taxon>
        <taxon>Fungi</taxon>
        <taxon>Dikarya</taxon>
        <taxon>Basidiomycota</taxon>
        <taxon>Agaricomycotina</taxon>
        <taxon>Agaricomycetes</taxon>
        <taxon>Agaricomycetidae</taxon>
        <taxon>Boletales</taxon>
        <taxon>Boletales incertae sedis</taxon>
        <taxon>Leucogyrophana</taxon>
    </lineage>
</organism>